<dbReference type="OrthoDB" id="9784450at2"/>
<dbReference type="SUPFAM" id="SSF52540">
    <property type="entry name" value="P-loop containing nucleoside triphosphate hydrolases"/>
    <property type="match status" value="1"/>
</dbReference>
<dbReference type="RefSeq" id="WP_072345731.1">
    <property type="nucleotide sequence ID" value="NZ_FPKU01000003.1"/>
</dbReference>
<feature type="domain" description="ABC transporter" evidence="5">
    <location>
        <begin position="2"/>
        <end position="221"/>
    </location>
</feature>
<organism evidence="6 7">
    <name type="scientific">Devosia enhydra</name>
    <dbReference type="NCBI Taxonomy" id="665118"/>
    <lineage>
        <taxon>Bacteria</taxon>
        <taxon>Pseudomonadati</taxon>
        <taxon>Pseudomonadota</taxon>
        <taxon>Alphaproteobacteria</taxon>
        <taxon>Hyphomicrobiales</taxon>
        <taxon>Devosiaceae</taxon>
        <taxon>Devosia</taxon>
    </lineage>
</organism>
<dbReference type="PANTHER" id="PTHR43776">
    <property type="entry name" value="TRANSPORT ATP-BINDING PROTEIN"/>
    <property type="match status" value="1"/>
</dbReference>
<dbReference type="Proteomes" id="UP000183447">
    <property type="component" value="Unassembled WGS sequence"/>
</dbReference>
<keyword evidence="2" id="KW-0813">Transport</keyword>
<dbReference type="Pfam" id="PF00005">
    <property type="entry name" value="ABC_tran"/>
    <property type="match status" value="1"/>
</dbReference>
<dbReference type="PROSITE" id="PS00211">
    <property type="entry name" value="ABC_TRANSPORTER_1"/>
    <property type="match status" value="1"/>
</dbReference>
<keyword evidence="7" id="KW-1185">Reference proteome</keyword>
<dbReference type="InterPro" id="IPR017871">
    <property type="entry name" value="ABC_transporter-like_CS"/>
</dbReference>
<keyword evidence="4 6" id="KW-0067">ATP-binding</keyword>
<dbReference type="GO" id="GO:0016887">
    <property type="term" value="F:ATP hydrolysis activity"/>
    <property type="evidence" value="ECO:0007669"/>
    <property type="project" value="InterPro"/>
</dbReference>
<protein>
    <submittedName>
        <fullName evidence="6">Peptide/nickel transport system ATP-binding protein</fullName>
    </submittedName>
</protein>
<evidence type="ECO:0000256" key="2">
    <source>
        <dbReference type="ARBA" id="ARBA00022448"/>
    </source>
</evidence>
<dbReference type="GO" id="GO:0055085">
    <property type="term" value="P:transmembrane transport"/>
    <property type="evidence" value="ECO:0007669"/>
    <property type="project" value="UniProtKB-ARBA"/>
</dbReference>
<dbReference type="AlphaFoldDB" id="A0A1K2I3E3"/>
<dbReference type="PANTHER" id="PTHR43776:SF7">
    <property type="entry name" value="D,D-DIPEPTIDE TRANSPORT ATP-BINDING PROTEIN DDPF-RELATED"/>
    <property type="match status" value="1"/>
</dbReference>
<evidence type="ECO:0000256" key="1">
    <source>
        <dbReference type="ARBA" id="ARBA00005417"/>
    </source>
</evidence>
<dbReference type="InterPro" id="IPR050319">
    <property type="entry name" value="ABC_transp_ATP-bind"/>
</dbReference>
<sequence length="230" mass="24258">MLEARDISFAYGRAAPVLSGVSLGVGRGEIVGLSGPSGCGKSTLARLLAGYLTSRSGAVLVDGAAPAKGWSPVQYVHQAAYLSVDPRWRIGAILDEAGPVDEALRNQLGVSRRWFERYPHEISGGELQRVVLLRALGPRTRYLVADEVSAMLDPITQVEVWQALQARAGAGLGILAISHGDALLERVATRRLHLEAGRLLPVSGSATKAIGNAGSPQCGKWPLEPANLPA</sequence>
<evidence type="ECO:0000256" key="3">
    <source>
        <dbReference type="ARBA" id="ARBA00022741"/>
    </source>
</evidence>
<keyword evidence="3" id="KW-0547">Nucleotide-binding</keyword>
<evidence type="ECO:0000313" key="6">
    <source>
        <dbReference type="EMBL" id="SFZ86276.1"/>
    </source>
</evidence>
<dbReference type="EMBL" id="FPKU01000003">
    <property type="protein sequence ID" value="SFZ86276.1"/>
    <property type="molecule type" value="Genomic_DNA"/>
</dbReference>
<gene>
    <name evidence="6" type="ORF">SAMN02983003_3454</name>
</gene>
<name>A0A1K2I3E3_9HYPH</name>
<dbReference type="Gene3D" id="3.40.50.300">
    <property type="entry name" value="P-loop containing nucleotide triphosphate hydrolases"/>
    <property type="match status" value="1"/>
</dbReference>
<dbReference type="PROSITE" id="PS50893">
    <property type="entry name" value="ABC_TRANSPORTER_2"/>
    <property type="match status" value="1"/>
</dbReference>
<evidence type="ECO:0000259" key="5">
    <source>
        <dbReference type="PROSITE" id="PS50893"/>
    </source>
</evidence>
<evidence type="ECO:0000313" key="7">
    <source>
        <dbReference type="Proteomes" id="UP000183447"/>
    </source>
</evidence>
<dbReference type="InterPro" id="IPR003593">
    <property type="entry name" value="AAA+_ATPase"/>
</dbReference>
<evidence type="ECO:0000256" key="4">
    <source>
        <dbReference type="ARBA" id="ARBA00022840"/>
    </source>
</evidence>
<dbReference type="InterPro" id="IPR027417">
    <property type="entry name" value="P-loop_NTPase"/>
</dbReference>
<proteinExistence type="inferred from homology"/>
<dbReference type="InterPro" id="IPR003439">
    <property type="entry name" value="ABC_transporter-like_ATP-bd"/>
</dbReference>
<accession>A0A1K2I3E3</accession>
<dbReference type="SMART" id="SM00382">
    <property type="entry name" value="AAA"/>
    <property type="match status" value="1"/>
</dbReference>
<comment type="similarity">
    <text evidence="1">Belongs to the ABC transporter superfamily.</text>
</comment>
<reference evidence="6 7" key="1">
    <citation type="submission" date="2016-11" db="EMBL/GenBank/DDBJ databases">
        <authorList>
            <person name="Jaros S."/>
            <person name="Januszkiewicz K."/>
            <person name="Wedrychowicz H."/>
        </authorList>
    </citation>
    <scope>NUCLEOTIDE SEQUENCE [LARGE SCALE GENOMIC DNA]</scope>
    <source>
        <strain evidence="6 7">ATCC 23634</strain>
    </source>
</reference>
<dbReference type="GO" id="GO:0005524">
    <property type="term" value="F:ATP binding"/>
    <property type="evidence" value="ECO:0007669"/>
    <property type="project" value="UniProtKB-KW"/>
</dbReference>
<dbReference type="STRING" id="665118.SAMN02983003_3454"/>